<dbReference type="InParanoid" id="Q4Q501"/>
<dbReference type="EC" id="1.20.4.1" evidence="3"/>
<dbReference type="VEuPathDB" id="TriTrypDB:LmjF.32.2740"/>
<dbReference type="KEGG" id="lma:LMJF_32_2740"/>
<dbReference type="VEuPathDB" id="TriTrypDB:LMJFC_320037800"/>
<evidence type="ECO:0000313" key="3">
    <source>
        <dbReference type="EMBL" id="CAJ08801.1"/>
    </source>
</evidence>
<keyword evidence="3" id="KW-0560">Oxidoreductase</keyword>
<dbReference type="FunCoup" id="Q4Q501">
    <property type="interactions" value="156"/>
</dbReference>
<dbReference type="eggNOG" id="ENOG502SNRH">
    <property type="taxonomic scope" value="Eukaryota"/>
</dbReference>
<feature type="domain" description="Rhodanese" evidence="2">
    <location>
        <begin position="123"/>
        <end position="224"/>
    </location>
</feature>
<dbReference type="GO" id="GO:0008794">
    <property type="term" value="F:arsenate reductase (glutaredoxin) activity"/>
    <property type="evidence" value="ECO:0007669"/>
    <property type="project" value="UniProtKB-EC"/>
</dbReference>
<dbReference type="AlphaFoldDB" id="Q4Q501"/>
<dbReference type="PANTHER" id="PTHR10828">
    <property type="entry name" value="M-PHASE INDUCER PHOSPHATASE DUAL SPECIFICITY PHOSPHATASE CDC25"/>
    <property type="match status" value="1"/>
</dbReference>
<dbReference type="FunFam" id="3.40.250.10:FF:000116">
    <property type="entry name" value="Sb(V)-As(V) reductase"/>
    <property type="match status" value="1"/>
</dbReference>
<dbReference type="VEuPathDB" id="TriTrypDB:LMJLV39_320034800"/>
<protein>
    <submittedName>
        <fullName evidence="3">As/Sb Reductase</fullName>
        <ecNumber evidence="3">1.20.4.1</ecNumber>
    </submittedName>
</protein>
<dbReference type="STRING" id="5664.Q4Q501"/>
<keyword evidence="1" id="KW-0472">Membrane</keyword>
<dbReference type="GO" id="GO:0004725">
    <property type="term" value="F:protein tyrosine phosphatase activity"/>
    <property type="evidence" value="ECO:0000318"/>
    <property type="project" value="GO_Central"/>
</dbReference>
<evidence type="ECO:0000313" key="4">
    <source>
        <dbReference type="Proteomes" id="UP000000542"/>
    </source>
</evidence>
<dbReference type="SUPFAM" id="SSF52821">
    <property type="entry name" value="Rhodanese/Cell cycle control phosphatase"/>
    <property type="match status" value="1"/>
</dbReference>
<dbReference type="InterPro" id="IPR001763">
    <property type="entry name" value="Rhodanese-like_dom"/>
</dbReference>
<keyword evidence="1" id="KW-0812">Transmembrane</keyword>
<proteinExistence type="predicted"/>
<organism evidence="3 4">
    <name type="scientific">Leishmania major</name>
    <dbReference type="NCBI Taxonomy" id="5664"/>
    <lineage>
        <taxon>Eukaryota</taxon>
        <taxon>Discoba</taxon>
        <taxon>Euglenozoa</taxon>
        <taxon>Kinetoplastea</taxon>
        <taxon>Metakinetoplastina</taxon>
        <taxon>Trypanosomatida</taxon>
        <taxon>Trypanosomatidae</taxon>
        <taxon>Leishmaniinae</taxon>
        <taxon>Leishmania</taxon>
    </lineage>
</organism>
<dbReference type="GO" id="GO:0030611">
    <property type="term" value="F:arsenate reductase activity"/>
    <property type="evidence" value="ECO:0000314"/>
    <property type="project" value="GeneDB"/>
</dbReference>
<sequence length="229" mass="25776">MHRSPFSCEGIAILARVLLCHLTAFFFFVVLTVLLFEHSDGRRALYFALRRLSASLGGGHDVLLTREAVCTLWLRVVRECVPFTGAASYATLLLYPLLGCVAMTNYTYIKPEELVELLDNPDSLVKAAVIDCRDSDRDCGFIVNSINMPTISCTEEMYEKLAKTLFEEKKELAVFHCAQSLVRAPKGANRFALAQKKLGYVLPAVYVLRGGWEAFYHMYGDVRPDLMYV</sequence>
<dbReference type="PANTHER" id="PTHR10828:SF38">
    <property type="entry name" value="ARSENICAL-RESISTANCE PROTEIN 2-RELATED"/>
    <property type="match status" value="1"/>
</dbReference>
<dbReference type="GeneID" id="5656394"/>
<dbReference type="RefSeq" id="XP_001685597.1">
    <property type="nucleotide sequence ID" value="XM_001685545.1"/>
</dbReference>
<dbReference type="Gene3D" id="3.40.250.10">
    <property type="entry name" value="Rhodanese-like domain"/>
    <property type="match status" value="1"/>
</dbReference>
<keyword evidence="4" id="KW-1185">Reference proteome</keyword>
<name>Q4Q501_LEIMA</name>
<dbReference type="Pfam" id="PF00581">
    <property type="entry name" value="Rhodanese"/>
    <property type="match status" value="1"/>
</dbReference>
<dbReference type="InterPro" id="IPR036873">
    <property type="entry name" value="Rhodanese-like_dom_sf"/>
</dbReference>
<gene>
    <name evidence="3" type="primary">ACR2</name>
    <name evidence="3" type="ORF">LMJF_32_2740</name>
</gene>
<dbReference type="CDD" id="cd01443">
    <property type="entry name" value="Cdc25_Acr2p"/>
    <property type="match status" value="1"/>
</dbReference>
<dbReference type="GO" id="GO:0005634">
    <property type="term" value="C:nucleus"/>
    <property type="evidence" value="ECO:0000318"/>
    <property type="project" value="GO_Central"/>
</dbReference>
<dbReference type="PROSITE" id="PS50206">
    <property type="entry name" value="RHODANESE_3"/>
    <property type="match status" value="1"/>
</dbReference>
<dbReference type="EMBL" id="FR796428">
    <property type="protein sequence ID" value="CAJ08801.1"/>
    <property type="molecule type" value="Genomic_DNA"/>
</dbReference>
<dbReference type="VEuPathDB" id="TriTrypDB:LMJSD75_320035100"/>
<dbReference type="GO" id="GO:0005737">
    <property type="term" value="C:cytoplasm"/>
    <property type="evidence" value="ECO:0000318"/>
    <property type="project" value="GO_Central"/>
</dbReference>
<feature type="transmembrane region" description="Helical" evidence="1">
    <location>
        <begin position="12"/>
        <end position="36"/>
    </location>
</feature>
<keyword evidence="1" id="KW-1133">Transmembrane helix</keyword>
<reference evidence="3 4" key="2">
    <citation type="journal article" date="2011" name="Genome Res.">
        <title>Chromosome and gene copy number variation allow major structural change between species and strains of Leishmania.</title>
        <authorList>
            <person name="Rogers M.B."/>
            <person name="Hilley J.D."/>
            <person name="Dickens N.J."/>
            <person name="Wilkes J."/>
            <person name="Bates P.A."/>
            <person name="Depledge D.P."/>
            <person name="Harris D."/>
            <person name="Her Y."/>
            <person name="Herzyk P."/>
            <person name="Imamura H."/>
            <person name="Otto T.D."/>
            <person name="Sanders M."/>
            <person name="Seeger K."/>
            <person name="Dujardin J.C."/>
            <person name="Berriman M."/>
            <person name="Smith D.F."/>
            <person name="Hertz-Fowler C."/>
            <person name="Mottram J.C."/>
        </authorList>
    </citation>
    <scope>NUCLEOTIDE SEQUENCE [LARGE SCALE GENOMIC DNA]</scope>
    <source>
        <strain evidence="4">MHOM/IL/81/Friedlin</strain>
    </source>
</reference>
<reference evidence="3 4" key="1">
    <citation type="journal article" date="2005" name="Science">
        <title>The genome of the kinetoplastid parasite, Leishmania major.</title>
        <authorList>
            <person name="Ivens A.C."/>
            <person name="Peacock C.S."/>
            <person name="Worthey E.A."/>
            <person name="Murphy L."/>
            <person name="Aggarwal G."/>
            <person name="Berriman M."/>
            <person name="Sisk E."/>
            <person name="Rajandream M.A."/>
            <person name="Adlem E."/>
            <person name="Aert R."/>
            <person name="Anupama A."/>
            <person name="Apostolou Z."/>
            <person name="Attipoe P."/>
            <person name="Bason N."/>
            <person name="Bauser C."/>
            <person name="Beck A."/>
            <person name="Beverley S.M."/>
            <person name="Bianchettin G."/>
            <person name="Borzym K."/>
            <person name="Bothe G."/>
            <person name="Bruschi C.V."/>
            <person name="Collins M."/>
            <person name="Cadag E."/>
            <person name="Ciarloni L."/>
            <person name="Clayton C."/>
            <person name="Coulson R.M."/>
            <person name="Cronin A."/>
            <person name="Cruz A.K."/>
            <person name="Davies R.M."/>
            <person name="De Gaudenzi J."/>
            <person name="Dobson D.E."/>
            <person name="Duesterhoeft A."/>
            <person name="Fazelina G."/>
            <person name="Fosker N."/>
            <person name="Frasch A.C."/>
            <person name="Fraser A."/>
            <person name="Fuchs M."/>
            <person name="Gabel C."/>
            <person name="Goble A."/>
            <person name="Goffeau A."/>
            <person name="Harris D."/>
            <person name="Hertz-Fowler C."/>
            <person name="Hilbert H."/>
            <person name="Horn D."/>
            <person name="Huang Y."/>
            <person name="Klages S."/>
            <person name="Knights A."/>
            <person name="Kube M."/>
            <person name="Larke N."/>
            <person name="Litvin L."/>
            <person name="Lord A."/>
            <person name="Louie T."/>
            <person name="Marra M."/>
            <person name="Masuy D."/>
            <person name="Matthews K."/>
            <person name="Michaeli S."/>
            <person name="Mottram J.C."/>
            <person name="Muller-Auer S."/>
            <person name="Munden H."/>
            <person name="Nelson S."/>
            <person name="Norbertczak H."/>
            <person name="Oliver K."/>
            <person name="O'neil S."/>
            <person name="Pentony M."/>
            <person name="Pohl T.M."/>
            <person name="Price C."/>
            <person name="Purnelle B."/>
            <person name="Quail M.A."/>
            <person name="Rabbinowitsch E."/>
            <person name="Reinhardt R."/>
            <person name="Rieger M."/>
            <person name="Rinta J."/>
            <person name="Robben J."/>
            <person name="Robertson L."/>
            <person name="Ruiz J.C."/>
            <person name="Rutter S."/>
            <person name="Saunders D."/>
            <person name="Schafer M."/>
            <person name="Schein J."/>
            <person name="Schwartz D.C."/>
            <person name="Seeger K."/>
            <person name="Seyler A."/>
            <person name="Sharp S."/>
            <person name="Shin H."/>
            <person name="Sivam D."/>
            <person name="Squares R."/>
            <person name="Squares S."/>
            <person name="Tosato V."/>
            <person name="Vogt C."/>
            <person name="Volckaert G."/>
            <person name="Wambutt R."/>
            <person name="Warren T."/>
            <person name="Wedler H."/>
            <person name="Woodward J."/>
            <person name="Zhou S."/>
            <person name="Zimmermann W."/>
            <person name="Smith D.F."/>
            <person name="Blackwell J.M."/>
            <person name="Stuart K.D."/>
            <person name="Barrell B."/>
            <person name="Myler P.J."/>
        </authorList>
    </citation>
    <scope>NUCLEOTIDE SEQUENCE [LARGE SCALE GENOMIC DNA]</scope>
    <source>
        <strain evidence="4">MHOM/IL/81/Friedlin</strain>
    </source>
</reference>
<dbReference type="Proteomes" id="UP000000542">
    <property type="component" value="Chromosome 32"/>
</dbReference>
<accession>Q4Q501</accession>
<evidence type="ECO:0000256" key="1">
    <source>
        <dbReference type="SAM" id="Phobius"/>
    </source>
</evidence>
<evidence type="ECO:0000259" key="2">
    <source>
        <dbReference type="PROSITE" id="PS50206"/>
    </source>
</evidence>
<dbReference type="HOGENOM" id="CLU_1211786_0_0_1"/>